<evidence type="ECO:0000313" key="2">
    <source>
        <dbReference type="Proteomes" id="UP001054902"/>
    </source>
</evidence>
<proteinExistence type="predicted"/>
<dbReference type="SUPFAM" id="SSF51101">
    <property type="entry name" value="Mannose-binding lectins"/>
    <property type="match status" value="1"/>
</dbReference>
<sequence>MLKDGEFICGLYLNQGEIIDGITFVTNRRQVHIGSGKSNFIDMTCPIKKRQCIIAFAGQFRRIDGVLSRIGYYSVKTGGWETVREYIMLRWLLENNRAEEDTSFDSRVLLKAHKDQVCIRWVVNPDTPKDIVRQVLRYLFYTMPSFE</sequence>
<dbReference type="Gene3D" id="2.100.10.30">
    <property type="entry name" value="Jacalin-like lectin domain"/>
    <property type="match status" value="1"/>
</dbReference>
<dbReference type="Proteomes" id="UP001054902">
    <property type="component" value="Unassembled WGS sequence"/>
</dbReference>
<evidence type="ECO:0000313" key="1">
    <source>
        <dbReference type="EMBL" id="GFH47229.1"/>
    </source>
</evidence>
<keyword evidence="2" id="KW-1185">Reference proteome</keyword>
<gene>
    <name evidence="1" type="ORF">CTEN210_03704</name>
</gene>
<reference evidence="1 2" key="1">
    <citation type="journal article" date="2021" name="Sci. Rep.">
        <title>The genome of the diatom Chaetoceros tenuissimus carries an ancient integrated fragment of an extant virus.</title>
        <authorList>
            <person name="Hongo Y."/>
            <person name="Kimura K."/>
            <person name="Takaki Y."/>
            <person name="Yoshida Y."/>
            <person name="Baba S."/>
            <person name="Kobayashi G."/>
            <person name="Nagasaki K."/>
            <person name="Hano T."/>
            <person name="Tomaru Y."/>
        </authorList>
    </citation>
    <scope>NUCLEOTIDE SEQUENCE [LARGE SCALE GENOMIC DNA]</scope>
    <source>
        <strain evidence="1 2">NIES-3715</strain>
    </source>
</reference>
<dbReference type="EMBL" id="BLLK01000022">
    <property type="protein sequence ID" value="GFH47229.1"/>
    <property type="molecule type" value="Genomic_DNA"/>
</dbReference>
<protein>
    <submittedName>
        <fullName evidence="1">Uncharacterized protein</fullName>
    </submittedName>
</protein>
<dbReference type="AlphaFoldDB" id="A0AAD3CKA3"/>
<dbReference type="InterPro" id="IPR036404">
    <property type="entry name" value="Jacalin-like_lectin_dom_sf"/>
</dbReference>
<accession>A0AAD3CKA3</accession>
<name>A0AAD3CKA3_9STRA</name>
<comment type="caution">
    <text evidence="1">The sequence shown here is derived from an EMBL/GenBank/DDBJ whole genome shotgun (WGS) entry which is preliminary data.</text>
</comment>
<organism evidence="1 2">
    <name type="scientific">Chaetoceros tenuissimus</name>
    <dbReference type="NCBI Taxonomy" id="426638"/>
    <lineage>
        <taxon>Eukaryota</taxon>
        <taxon>Sar</taxon>
        <taxon>Stramenopiles</taxon>
        <taxon>Ochrophyta</taxon>
        <taxon>Bacillariophyta</taxon>
        <taxon>Coscinodiscophyceae</taxon>
        <taxon>Chaetocerotophycidae</taxon>
        <taxon>Chaetocerotales</taxon>
        <taxon>Chaetocerotaceae</taxon>
        <taxon>Chaetoceros</taxon>
    </lineage>
</organism>